<accession>A0A815K7P0</accession>
<organism evidence="1 2">
    <name type="scientific">Rotaria sordida</name>
    <dbReference type="NCBI Taxonomy" id="392033"/>
    <lineage>
        <taxon>Eukaryota</taxon>
        <taxon>Metazoa</taxon>
        <taxon>Spiralia</taxon>
        <taxon>Gnathifera</taxon>
        <taxon>Rotifera</taxon>
        <taxon>Eurotatoria</taxon>
        <taxon>Bdelloidea</taxon>
        <taxon>Philodinida</taxon>
        <taxon>Philodinidae</taxon>
        <taxon>Rotaria</taxon>
    </lineage>
</organism>
<reference evidence="1" key="1">
    <citation type="submission" date="2021-02" db="EMBL/GenBank/DDBJ databases">
        <authorList>
            <person name="Nowell W R."/>
        </authorList>
    </citation>
    <scope>NUCLEOTIDE SEQUENCE</scope>
</reference>
<sequence length="57" mass="6721">MITTHYIEEARKANRVGLMRSGRILAEDEPNHLLNQYNETVCLEFYSKLIQLTHIVF</sequence>
<dbReference type="AlphaFoldDB" id="A0A815K7P0"/>
<proteinExistence type="predicted"/>
<evidence type="ECO:0000313" key="2">
    <source>
        <dbReference type="Proteomes" id="UP000663889"/>
    </source>
</evidence>
<evidence type="ECO:0008006" key="3">
    <source>
        <dbReference type="Google" id="ProtNLM"/>
    </source>
</evidence>
<feature type="non-terminal residue" evidence="1">
    <location>
        <position position="57"/>
    </location>
</feature>
<dbReference type="EMBL" id="CAJNOU010003460">
    <property type="protein sequence ID" value="CAF1391980.1"/>
    <property type="molecule type" value="Genomic_DNA"/>
</dbReference>
<comment type="caution">
    <text evidence="1">The sequence shown here is derived from an EMBL/GenBank/DDBJ whole genome shotgun (WGS) entry which is preliminary data.</text>
</comment>
<dbReference type="PANTHER" id="PTHR43038:SF3">
    <property type="entry name" value="ABC TRANSPORTER G FAMILY MEMBER 20 ISOFORM X1"/>
    <property type="match status" value="1"/>
</dbReference>
<name>A0A815K7P0_9BILA</name>
<gene>
    <name evidence="1" type="ORF">SEV965_LOCUS30981</name>
</gene>
<protein>
    <recommendedName>
        <fullName evidence="3">ABC transporter ATP-binding protein</fullName>
    </recommendedName>
</protein>
<dbReference type="Proteomes" id="UP000663889">
    <property type="component" value="Unassembled WGS sequence"/>
</dbReference>
<dbReference type="SUPFAM" id="SSF52540">
    <property type="entry name" value="P-loop containing nucleoside triphosphate hydrolases"/>
    <property type="match status" value="1"/>
</dbReference>
<dbReference type="PANTHER" id="PTHR43038">
    <property type="entry name" value="ATP-BINDING CASSETTE, SUB-FAMILY H, MEMBER 1"/>
    <property type="match status" value="1"/>
</dbReference>
<dbReference type="InterPro" id="IPR027417">
    <property type="entry name" value="P-loop_NTPase"/>
</dbReference>
<evidence type="ECO:0000313" key="1">
    <source>
        <dbReference type="EMBL" id="CAF1391980.1"/>
    </source>
</evidence>